<proteinExistence type="predicted"/>
<evidence type="ECO:0000313" key="2">
    <source>
        <dbReference type="Proteomes" id="UP001148838"/>
    </source>
</evidence>
<dbReference type="Proteomes" id="UP001148838">
    <property type="component" value="Unassembled WGS sequence"/>
</dbReference>
<organism evidence="1 2">
    <name type="scientific">Periplaneta americana</name>
    <name type="common">American cockroach</name>
    <name type="synonym">Blatta americana</name>
    <dbReference type="NCBI Taxonomy" id="6978"/>
    <lineage>
        <taxon>Eukaryota</taxon>
        <taxon>Metazoa</taxon>
        <taxon>Ecdysozoa</taxon>
        <taxon>Arthropoda</taxon>
        <taxon>Hexapoda</taxon>
        <taxon>Insecta</taxon>
        <taxon>Pterygota</taxon>
        <taxon>Neoptera</taxon>
        <taxon>Polyneoptera</taxon>
        <taxon>Dictyoptera</taxon>
        <taxon>Blattodea</taxon>
        <taxon>Blattoidea</taxon>
        <taxon>Blattidae</taxon>
        <taxon>Blattinae</taxon>
        <taxon>Periplaneta</taxon>
    </lineage>
</organism>
<sequence>MAANVASVRAIPGRFQDNNRCRRCHSEIETLAHVLGSCPFGDALLNHRHRTIRSKLAKALQVDTQYMKKSTLKTIMYKKPVRGSLQTSEYLAAIEARNAAYQELDSISIHRGLDDIEKPTFSRSISSSISISRLFGRGKQEAEGRLLEQSEDLDDLDLVVDFGGYSRSKSRDHSQQMTPL</sequence>
<evidence type="ECO:0000313" key="1">
    <source>
        <dbReference type="EMBL" id="KAJ4443313.1"/>
    </source>
</evidence>
<reference evidence="1 2" key="1">
    <citation type="journal article" date="2022" name="Allergy">
        <title>Genome assembly and annotation of Periplaneta americana reveal a comprehensive cockroach allergen profile.</title>
        <authorList>
            <person name="Wang L."/>
            <person name="Xiong Q."/>
            <person name="Saelim N."/>
            <person name="Wang L."/>
            <person name="Nong W."/>
            <person name="Wan A.T."/>
            <person name="Shi M."/>
            <person name="Liu X."/>
            <person name="Cao Q."/>
            <person name="Hui J.H.L."/>
            <person name="Sookrung N."/>
            <person name="Leung T.F."/>
            <person name="Tungtrongchitr A."/>
            <person name="Tsui S.K.W."/>
        </authorList>
    </citation>
    <scope>NUCLEOTIDE SEQUENCE [LARGE SCALE GENOMIC DNA]</scope>
    <source>
        <strain evidence="1">PWHHKU_190912</strain>
    </source>
</reference>
<keyword evidence="2" id="KW-1185">Reference proteome</keyword>
<name>A0ABQ8TBL0_PERAM</name>
<accession>A0ABQ8TBL0</accession>
<comment type="caution">
    <text evidence="1">The sequence shown here is derived from an EMBL/GenBank/DDBJ whole genome shotgun (WGS) entry which is preliminary data.</text>
</comment>
<gene>
    <name evidence="1" type="ORF">ANN_04981</name>
</gene>
<protein>
    <submittedName>
        <fullName evidence="1">Uncharacterized protein</fullName>
    </submittedName>
</protein>
<dbReference type="EMBL" id="JAJSOF020000013">
    <property type="protein sequence ID" value="KAJ4443313.1"/>
    <property type="molecule type" value="Genomic_DNA"/>
</dbReference>